<accession>A0A9N8HMP5</accession>
<protein>
    <submittedName>
        <fullName evidence="3">Uncharacterized protein</fullName>
    </submittedName>
</protein>
<feature type="region of interest" description="Disordered" evidence="1">
    <location>
        <begin position="84"/>
        <end position="148"/>
    </location>
</feature>
<keyword evidence="2" id="KW-0472">Membrane</keyword>
<evidence type="ECO:0000313" key="4">
    <source>
        <dbReference type="Proteomes" id="UP001153069"/>
    </source>
</evidence>
<feature type="compositionally biased region" description="Polar residues" evidence="1">
    <location>
        <begin position="120"/>
        <end position="130"/>
    </location>
</feature>
<comment type="caution">
    <text evidence="3">The sequence shown here is derived from an EMBL/GenBank/DDBJ whole genome shotgun (WGS) entry which is preliminary data.</text>
</comment>
<evidence type="ECO:0000313" key="3">
    <source>
        <dbReference type="EMBL" id="CAB9516118.1"/>
    </source>
</evidence>
<keyword evidence="2" id="KW-0812">Transmembrane</keyword>
<feature type="compositionally biased region" description="Polar residues" evidence="1">
    <location>
        <begin position="168"/>
        <end position="199"/>
    </location>
</feature>
<dbReference type="EMBL" id="CAICTM010000761">
    <property type="protein sequence ID" value="CAB9516118.1"/>
    <property type="molecule type" value="Genomic_DNA"/>
</dbReference>
<feature type="compositionally biased region" description="Basic residues" evidence="1">
    <location>
        <begin position="1"/>
        <end position="15"/>
    </location>
</feature>
<dbReference type="Proteomes" id="UP001153069">
    <property type="component" value="Unassembled WGS sequence"/>
</dbReference>
<feature type="transmembrane region" description="Helical" evidence="2">
    <location>
        <begin position="382"/>
        <end position="405"/>
    </location>
</feature>
<dbReference type="OrthoDB" id="46602at2759"/>
<feature type="compositionally biased region" description="Polar residues" evidence="1">
    <location>
        <begin position="102"/>
        <end position="112"/>
    </location>
</feature>
<sequence length="489" mass="53462">MKRFFGFGKKKKKQKERLSPSELSTPVDGGFHAAATSPMYQYARNEFAQTVASGTSNDDGRGVLYTSPLQTPSRLFTGAREPSLLSNNTSAQSVNNNNHNSWTVPTASNAQNNEDDIQSFGGSMQTQGQAPTAVPGAGGGDVVESTQSPLPFNSLSVVSSRSTSLFDQQDQSVASSSRQRQGATTPAYQPPQQFSNMQSPGYHPPNLLKSAASPESASQLQNINNPLDSPTNPNNIDPDYIAACSASNLGRQESLFSQESSQYPVNGASQIPHQRHAYKNQFLEFPAGMELPNANYEEEYGDAYIGGPIRYVYPSGYQSMRPRSGPWKLSIVICLLFTWLSVFIVGHCSDRVDSDVSQYNQNEIDDDTLVIETRWCGSRLLYMMWVISMLVTGLAAAYCSIIGYIKVRDFAVANSRSQPPGVVGKSDFYAQIDDAMPPPIQETSSQGSFASTHQRNHYHVPIYQADGNPQFWGGHIYRPTQAAVASVVR</sequence>
<name>A0A9N8HMP5_9STRA</name>
<keyword evidence="4" id="KW-1185">Reference proteome</keyword>
<keyword evidence="2" id="KW-1133">Transmembrane helix</keyword>
<reference evidence="3" key="1">
    <citation type="submission" date="2020-06" db="EMBL/GenBank/DDBJ databases">
        <authorList>
            <consortium name="Plant Systems Biology data submission"/>
        </authorList>
    </citation>
    <scope>NUCLEOTIDE SEQUENCE</scope>
    <source>
        <strain evidence="3">D6</strain>
    </source>
</reference>
<gene>
    <name evidence="3" type="ORF">SEMRO_762_G198620.1</name>
</gene>
<feature type="region of interest" description="Disordered" evidence="1">
    <location>
        <begin position="168"/>
        <end position="238"/>
    </location>
</feature>
<feature type="transmembrane region" description="Helical" evidence="2">
    <location>
        <begin position="327"/>
        <end position="346"/>
    </location>
</feature>
<evidence type="ECO:0000256" key="1">
    <source>
        <dbReference type="SAM" id="MobiDB-lite"/>
    </source>
</evidence>
<organism evidence="3 4">
    <name type="scientific">Seminavis robusta</name>
    <dbReference type="NCBI Taxonomy" id="568900"/>
    <lineage>
        <taxon>Eukaryota</taxon>
        <taxon>Sar</taxon>
        <taxon>Stramenopiles</taxon>
        <taxon>Ochrophyta</taxon>
        <taxon>Bacillariophyta</taxon>
        <taxon>Bacillariophyceae</taxon>
        <taxon>Bacillariophycidae</taxon>
        <taxon>Naviculales</taxon>
        <taxon>Naviculaceae</taxon>
        <taxon>Seminavis</taxon>
    </lineage>
</organism>
<feature type="compositionally biased region" description="Polar residues" evidence="1">
    <location>
        <begin position="213"/>
        <end position="235"/>
    </location>
</feature>
<dbReference type="AlphaFoldDB" id="A0A9N8HMP5"/>
<proteinExistence type="predicted"/>
<feature type="region of interest" description="Disordered" evidence="1">
    <location>
        <begin position="1"/>
        <end position="33"/>
    </location>
</feature>
<evidence type="ECO:0000256" key="2">
    <source>
        <dbReference type="SAM" id="Phobius"/>
    </source>
</evidence>
<feature type="compositionally biased region" description="Low complexity" evidence="1">
    <location>
        <begin position="86"/>
        <end position="101"/>
    </location>
</feature>